<evidence type="ECO:0000313" key="3">
    <source>
        <dbReference type="Proteomes" id="UP000075606"/>
    </source>
</evidence>
<feature type="region of interest" description="Disordered" evidence="1">
    <location>
        <begin position="39"/>
        <end position="77"/>
    </location>
</feature>
<evidence type="ECO:0000313" key="2">
    <source>
        <dbReference type="EMBL" id="KYG78412.1"/>
    </source>
</evidence>
<gene>
    <name evidence="2" type="ORF">AWW68_06495</name>
</gene>
<protein>
    <submittedName>
        <fullName evidence="2">Uncharacterized protein</fullName>
    </submittedName>
</protein>
<evidence type="ECO:0000256" key="1">
    <source>
        <dbReference type="SAM" id="MobiDB-lite"/>
    </source>
</evidence>
<comment type="caution">
    <text evidence="2">The sequence shown here is derived from an EMBL/GenBank/DDBJ whole genome shotgun (WGS) entry which is preliminary data.</text>
</comment>
<feature type="compositionally biased region" description="Basic and acidic residues" evidence="1">
    <location>
        <begin position="46"/>
        <end position="76"/>
    </location>
</feature>
<keyword evidence="3" id="KW-1185">Reference proteome</keyword>
<name>A0A150XIA1_9BACT</name>
<sequence length="130" mass="14662">MKQLVSGTLLVLFSALIFGYAGASLTHKVLHLYQNSLHHHHHGHSHDHSDEDTGNQHDVDDHSKALKNLNQKEQDNTKQSADFISFFAVDIIHEYILDEPSEEKAEKATSFYVNLYKARDLSTSTPPPSL</sequence>
<dbReference type="AlphaFoldDB" id="A0A150XIA1"/>
<dbReference type="Proteomes" id="UP000075606">
    <property type="component" value="Unassembled WGS sequence"/>
</dbReference>
<organism evidence="2 3">
    <name type="scientific">Roseivirga spongicola</name>
    <dbReference type="NCBI Taxonomy" id="333140"/>
    <lineage>
        <taxon>Bacteria</taxon>
        <taxon>Pseudomonadati</taxon>
        <taxon>Bacteroidota</taxon>
        <taxon>Cytophagia</taxon>
        <taxon>Cytophagales</taxon>
        <taxon>Roseivirgaceae</taxon>
        <taxon>Roseivirga</taxon>
    </lineage>
</organism>
<dbReference type="EMBL" id="LRPC01000001">
    <property type="protein sequence ID" value="KYG78412.1"/>
    <property type="molecule type" value="Genomic_DNA"/>
</dbReference>
<dbReference type="STRING" id="333140.AWW68_06495"/>
<proteinExistence type="predicted"/>
<accession>A0A150XIA1</accession>
<dbReference type="RefSeq" id="WP_068218138.1">
    <property type="nucleotide sequence ID" value="NZ_LRPC01000001.1"/>
</dbReference>
<reference evidence="2 3" key="1">
    <citation type="submission" date="2016-01" db="EMBL/GenBank/DDBJ databases">
        <title>Genome sequencing of Roseivirga spongicola UST030701-084.</title>
        <authorList>
            <person name="Selvaratnam C."/>
            <person name="Thevarajoo S."/>
            <person name="Goh K.M."/>
            <person name="Ee R."/>
            <person name="Chan K.-G."/>
            <person name="Chong C.S."/>
        </authorList>
    </citation>
    <scope>NUCLEOTIDE SEQUENCE [LARGE SCALE GENOMIC DNA]</scope>
    <source>
        <strain evidence="2 3">UST030701-084</strain>
    </source>
</reference>